<dbReference type="Pfam" id="PF10355">
    <property type="entry name" value="Ytp1"/>
    <property type="match status" value="1"/>
</dbReference>
<feature type="transmembrane region" description="Helical" evidence="1">
    <location>
        <begin position="392"/>
        <end position="413"/>
    </location>
</feature>
<gene>
    <name evidence="5" type="ORF">PHACADRAFT_213483</name>
</gene>
<feature type="signal peptide" evidence="2">
    <location>
        <begin position="1"/>
        <end position="22"/>
    </location>
</feature>
<dbReference type="CDD" id="cd08760">
    <property type="entry name" value="Cyt_b561_FRRS1_like"/>
    <property type="match status" value="1"/>
</dbReference>
<sequence>MSSRSHLPMAAVALSLASTAFAHEHHEQLSEEDMNKPVDAILWIHIFLQMAVWGVLFPTGMVLGMSKSRWHIPLQSVGIALTLGGYILGHSHGGRPFLAGIHGTFANILIVPIFLQLALGIYLKLHIHEETIRPWVVRLHGVVGKAYPVFGWVQMLFGAIAFRGYCRGDNLGQCLAHYIMGGGFIAYGTIMAIMLLVGEAWIRRSRRSPEWWDSWIIMLWGIVNTFTEHHGGGWSHKDMQHTIMGVLWWAGGLLGILLARNNQRTVIPAVIIIITGWAFSDHAQAMMISTRVHATFGHTLMLAGVVRIVEVSFIAPKYAPLPADASSTDDDHSEHTLADAPASGSSPLYQSVKAFRHLPPFLLVASGVLFMSATDEELRFADQELEMDHVTYILIMFSLAFLIYALIVSRINLWATSGRNAASSTQAAGAIELAPTTKWYSRVPAGDTEIEAHVIGDDE</sequence>
<feature type="domain" description="Protein YTP1-like C-terminal" evidence="4">
    <location>
        <begin position="151"/>
        <end position="410"/>
    </location>
</feature>
<keyword evidence="1" id="KW-0472">Membrane</keyword>
<dbReference type="Proteomes" id="UP000008370">
    <property type="component" value="Unassembled WGS sequence"/>
</dbReference>
<dbReference type="Pfam" id="PF10348">
    <property type="entry name" value="DUF2427"/>
    <property type="match status" value="1"/>
</dbReference>
<keyword evidence="6" id="KW-1185">Reference proteome</keyword>
<evidence type="ECO:0000256" key="1">
    <source>
        <dbReference type="SAM" id="Phobius"/>
    </source>
</evidence>
<dbReference type="PANTHER" id="PTHR31685">
    <property type="entry name" value="INTEGRAL MEMBRANE PROTEIN (AFU_ORTHOLOGUE AFUA_6G12730)-RELATED"/>
    <property type="match status" value="1"/>
</dbReference>
<dbReference type="PANTHER" id="PTHR31685:SF2">
    <property type="entry name" value="PROTEIN YTP1"/>
    <property type="match status" value="1"/>
</dbReference>
<feature type="transmembrane region" description="Helical" evidence="1">
    <location>
        <begin position="146"/>
        <end position="165"/>
    </location>
</feature>
<evidence type="ECO:0000313" key="5">
    <source>
        <dbReference type="EMBL" id="EKM50570.1"/>
    </source>
</evidence>
<feature type="domain" description="DUF2427" evidence="3">
    <location>
        <begin position="30"/>
        <end position="126"/>
    </location>
</feature>
<dbReference type="EMBL" id="JH930478">
    <property type="protein sequence ID" value="EKM50570.1"/>
    <property type="molecule type" value="Genomic_DNA"/>
</dbReference>
<dbReference type="AlphaFoldDB" id="K5VUS8"/>
<reference evidence="5 6" key="1">
    <citation type="journal article" date="2012" name="BMC Genomics">
        <title>Comparative genomics of the white-rot fungi, Phanerochaete carnosa and P. chrysosporium, to elucidate the genetic basis of the distinct wood types they colonize.</title>
        <authorList>
            <person name="Suzuki H."/>
            <person name="MacDonald J."/>
            <person name="Syed K."/>
            <person name="Salamov A."/>
            <person name="Hori C."/>
            <person name="Aerts A."/>
            <person name="Henrissat B."/>
            <person name="Wiebenga A."/>
            <person name="vanKuyk P.A."/>
            <person name="Barry K."/>
            <person name="Lindquist E."/>
            <person name="LaButti K."/>
            <person name="Lapidus A."/>
            <person name="Lucas S."/>
            <person name="Coutinho P."/>
            <person name="Gong Y."/>
            <person name="Samejima M."/>
            <person name="Mahadevan R."/>
            <person name="Abou-Zaid M."/>
            <person name="de Vries R.P."/>
            <person name="Igarashi K."/>
            <person name="Yadav J.S."/>
            <person name="Grigoriev I.V."/>
            <person name="Master E.R."/>
        </authorList>
    </citation>
    <scope>NUCLEOTIDE SEQUENCE [LARGE SCALE GENOMIC DNA]</scope>
    <source>
        <strain evidence="5 6">HHB-10118-sp</strain>
    </source>
</reference>
<proteinExistence type="predicted"/>
<keyword evidence="2" id="KW-0732">Signal</keyword>
<protein>
    <recommendedName>
        <fullName evidence="7">Protein YTP1-like C-terminal domain-containing protein</fullName>
    </recommendedName>
</protein>
<dbReference type="InterPro" id="IPR018827">
    <property type="entry name" value="YTP1_C"/>
</dbReference>
<feature type="transmembrane region" description="Helical" evidence="1">
    <location>
        <begin position="239"/>
        <end position="259"/>
    </location>
</feature>
<feature type="transmembrane region" description="Helical" evidence="1">
    <location>
        <begin position="101"/>
        <end position="125"/>
    </location>
</feature>
<organism evidence="5 6">
    <name type="scientific">Phanerochaete carnosa (strain HHB-10118-sp)</name>
    <name type="common">White-rot fungus</name>
    <name type="synonym">Peniophora carnosa</name>
    <dbReference type="NCBI Taxonomy" id="650164"/>
    <lineage>
        <taxon>Eukaryota</taxon>
        <taxon>Fungi</taxon>
        <taxon>Dikarya</taxon>
        <taxon>Basidiomycota</taxon>
        <taxon>Agaricomycotina</taxon>
        <taxon>Agaricomycetes</taxon>
        <taxon>Polyporales</taxon>
        <taxon>Phanerochaetaceae</taxon>
        <taxon>Phanerochaete</taxon>
    </lineage>
</organism>
<evidence type="ECO:0000313" key="6">
    <source>
        <dbReference type="Proteomes" id="UP000008370"/>
    </source>
</evidence>
<feature type="transmembrane region" description="Helical" evidence="1">
    <location>
        <begin position="177"/>
        <end position="198"/>
    </location>
</feature>
<dbReference type="KEGG" id="pco:PHACADRAFT_213483"/>
<feature type="transmembrane region" description="Helical" evidence="1">
    <location>
        <begin position="41"/>
        <end position="63"/>
    </location>
</feature>
<dbReference type="InParanoid" id="K5VUS8"/>
<dbReference type="InterPro" id="IPR018825">
    <property type="entry name" value="DUF2427"/>
</dbReference>
<accession>K5VUS8</accession>
<name>K5VUS8_PHACS</name>
<evidence type="ECO:0000259" key="4">
    <source>
        <dbReference type="Pfam" id="PF10355"/>
    </source>
</evidence>
<evidence type="ECO:0000259" key="3">
    <source>
        <dbReference type="Pfam" id="PF10348"/>
    </source>
</evidence>
<keyword evidence="1" id="KW-1133">Transmembrane helix</keyword>
<keyword evidence="1" id="KW-0812">Transmembrane</keyword>
<feature type="transmembrane region" description="Helical" evidence="1">
    <location>
        <begin position="70"/>
        <end position="89"/>
    </location>
</feature>
<feature type="chain" id="PRO_5003885016" description="Protein YTP1-like C-terminal domain-containing protein" evidence="2">
    <location>
        <begin position="23"/>
        <end position="459"/>
    </location>
</feature>
<dbReference type="OrthoDB" id="4137487at2759"/>
<dbReference type="STRING" id="650164.K5VUS8"/>
<dbReference type="HOGENOM" id="CLU_034579_0_0_1"/>
<dbReference type="GeneID" id="18913373"/>
<evidence type="ECO:0000256" key="2">
    <source>
        <dbReference type="SAM" id="SignalP"/>
    </source>
</evidence>
<dbReference type="RefSeq" id="XP_007400841.1">
    <property type="nucleotide sequence ID" value="XM_007400779.1"/>
</dbReference>
<evidence type="ECO:0008006" key="7">
    <source>
        <dbReference type="Google" id="ProtNLM"/>
    </source>
</evidence>
<feature type="transmembrane region" description="Helical" evidence="1">
    <location>
        <begin position="210"/>
        <end position="227"/>
    </location>
</feature>